<name>A0A545UH18_9GAMM</name>
<reference evidence="3 4" key="1">
    <citation type="submission" date="2019-07" db="EMBL/GenBank/DDBJ databases">
        <title>Draft genome for Aliikangiella sp. M105.</title>
        <authorList>
            <person name="Wang G."/>
        </authorList>
    </citation>
    <scope>NUCLEOTIDE SEQUENCE [LARGE SCALE GENOMIC DNA]</scope>
    <source>
        <strain evidence="3 4">M105</strain>
    </source>
</reference>
<dbReference type="SUPFAM" id="SSF55729">
    <property type="entry name" value="Acyl-CoA N-acyltransferases (Nat)"/>
    <property type="match status" value="1"/>
</dbReference>
<dbReference type="InterPro" id="IPR016181">
    <property type="entry name" value="Acyl_CoA_acyltransferase"/>
</dbReference>
<keyword evidence="4" id="KW-1185">Reference proteome</keyword>
<dbReference type="Pfam" id="PF13480">
    <property type="entry name" value="Acetyltransf_6"/>
    <property type="match status" value="1"/>
</dbReference>
<evidence type="ECO:0000259" key="2">
    <source>
        <dbReference type="Pfam" id="PF13480"/>
    </source>
</evidence>
<dbReference type="Gene3D" id="3.40.630.30">
    <property type="match status" value="1"/>
</dbReference>
<dbReference type="OrthoDB" id="9808976at2"/>
<feature type="compositionally biased region" description="Polar residues" evidence="1">
    <location>
        <begin position="1"/>
        <end position="11"/>
    </location>
</feature>
<accession>A0A545UH18</accession>
<sequence>MSYKNGLSSMSDSKEINIEKTSTENSHVDECTAKANMINLSNIKLERVPFSEQLSKIEREWDELLASSTRPSIYASYHYINLSVKYFSHASEETFCLLMRDTTSGRLLAIFPMSIGIRKIRKKQVRVLEHCITTNHSDVDKPYPVIHNRYETECWTLFHRYFTTEYTNWDWLEYDELIPESKLNGLLKKLYKFPDYLARQQKGPVSPLVDLSGSWENFQQQHRNMRKKAKRMKKKLGDGFSYKVYNKHEDMSRCIDLYVSTESAGWKANKGVSENNNQKFYREVLPLLAKKGQVYFGILFDHDTPVSAEMSYVYLDTVYFAHGAFHPDYKHLSPGSVSTSMSIEYFHGKNYRDGDFLAGYADYVNPLAYKQDPTKDTVVFKVNYIFVYYLIDTFFRKTKSKLKRIMRRIWNKKQNNAD</sequence>
<dbReference type="AlphaFoldDB" id="A0A545UH18"/>
<comment type="caution">
    <text evidence="3">The sequence shown here is derived from an EMBL/GenBank/DDBJ whole genome shotgun (WGS) entry which is preliminary data.</text>
</comment>
<evidence type="ECO:0000313" key="3">
    <source>
        <dbReference type="EMBL" id="TQV88713.1"/>
    </source>
</evidence>
<feature type="compositionally biased region" description="Basic and acidic residues" evidence="1">
    <location>
        <begin position="12"/>
        <end position="23"/>
    </location>
</feature>
<feature type="domain" description="BioF2-like acetyltransferase" evidence="2">
    <location>
        <begin position="222"/>
        <end position="363"/>
    </location>
</feature>
<gene>
    <name evidence="3" type="ORF">FLL46_04060</name>
</gene>
<evidence type="ECO:0000256" key="1">
    <source>
        <dbReference type="SAM" id="MobiDB-lite"/>
    </source>
</evidence>
<dbReference type="RefSeq" id="WP_142892165.1">
    <property type="nucleotide sequence ID" value="NZ_ML660161.1"/>
</dbReference>
<dbReference type="Proteomes" id="UP000315439">
    <property type="component" value="Unassembled WGS sequence"/>
</dbReference>
<dbReference type="InterPro" id="IPR038740">
    <property type="entry name" value="BioF2-like_GNAT_dom"/>
</dbReference>
<evidence type="ECO:0000313" key="4">
    <source>
        <dbReference type="Proteomes" id="UP000315439"/>
    </source>
</evidence>
<organism evidence="3 4">
    <name type="scientific">Aliikangiella coralliicola</name>
    <dbReference type="NCBI Taxonomy" id="2592383"/>
    <lineage>
        <taxon>Bacteria</taxon>
        <taxon>Pseudomonadati</taxon>
        <taxon>Pseudomonadota</taxon>
        <taxon>Gammaproteobacteria</taxon>
        <taxon>Oceanospirillales</taxon>
        <taxon>Pleioneaceae</taxon>
        <taxon>Aliikangiella</taxon>
    </lineage>
</organism>
<dbReference type="GO" id="GO:0016740">
    <property type="term" value="F:transferase activity"/>
    <property type="evidence" value="ECO:0007669"/>
    <property type="project" value="UniProtKB-KW"/>
</dbReference>
<feature type="region of interest" description="Disordered" evidence="1">
    <location>
        <begin position="1"/>
        <end position="23"/>
    </location>
</feature>
<proteinExistence type="predicted"/>
<keyword evidence="3" id="KW-0808">Transferase</keyword>
<protein>
    <submittedName>
        <fullName evidence="3">GNAT family N-acetyltransferase</fullName>
    </submittedName>
</protein>
<dbReference type="EMBL" id="VIKS01000003">
    <property type="protein sequence ID" value="TQV88713.1"/>
    <property type="molecule type" value="Genomic_DNA"/>
</dbReference>